<reference evidence="2" key="1">
    <citation type="submission" date="2021-06" db="EMBL/GenBank/DDBJ databases">
        <authorList>
            <person name="Kallberg Y."/>
            <person name="Tangrot J."/>
            <person name="Rosling A."/>
        </authorList>
    </citation>
    <scope>NUCLEOTIDE SEQUENCE</scope>
    <source>
        <strain evidence="2">IN212</strain>
    </source>
</reference>
<evidence type="ECO:0000313" key="2">
    <source>
        <dbReference type="EMBL" id="CAG8655618.1"/>
    </source>
</evidence>
<accession>A0A9N9E110</accession>
<gene>
    <name evidence="2" type="ORF">RFULGI_LOCUS8646</name>
</gene>
<protein>
    <submittedName>
        <fullName evidence="2">13598_t:CDS:1</fullName>
    </submittedName>
</protein>
<organism evidence="2 3">
    <name type="scientific">Racocetra fulgida</name>
    <dbReference type="NCBI Taxonomy" id="60492"/>
    <lineage>
        <taxon>Eukaryota</taxon>
        <taxon>Fungi</taxon>
        <taxon>Fungi incertae sedis</taxon>
        <taxon>Mucoromycota</taxon>
        <taxon>Glomeromycotina</taxon>
        <taxon>Glomeromycetes</taxon>
        <taxon>Diversisporales</taxon>
        <taxon>Gigasporaceae</taxon>
        <taxon>Racocetra</taxon>
    </lineage>
</organism>
<dbReference type="EMBL" id="CAJVPZ010014200">
    <property type="protein sequence ID" value="CAG8655618.1"/>
    <property type="molecule type" value="Genomic_DNA"/>
</dbReference>
<name>A0A9N9E110_9GLOM</name>
<keyword evidence="3" id="KW-1185">Reference proteome</keyword>
<feature type="compositionally biased region" description="Low complexity" evidence="1">
    <location>
        <begin position="52"/>
        <end position="61"/>
    </location>
</feature>
<comment type="caution">
    <text evidence="2">The sequence shown here is derived from an EMBL/GenBank/DDBJ whole genome shotgun (WGS) entry which is preliminary data.</text>
</comment>
<feature type="compositionally biased region" description="Polar residues" evidence="1">
    <location>
        <begin position="76"/>
        <end position="94"/>
    </location>
</feature>
<dbReference type="Proteomes" id="UP000789396">
    <property type="component" value="Unassembled WGS sequence"/>
</dbReference>
<dbReference type="AlphaFoldDB" id="A0A9N9E110"/>
<evidence type="ECO:0000313" key="3">
    <source>
        <dbReference type="Proteomes" id="UP000789396"/>
    </source>
</evidence>
<sequence>YTNADEISNINTIKTIEELESNDGQLKSSQNTSKLQTAGGQKLLEHINADENISNNSISINDRPQNVGDRHPINSPIRSQNISGPRNATGQRYRNPNERRRQTRSQNILDRRALIEGSNPYADLQNLDTLLMT</sequence>
<proteinExistence type="predicted"/>
<feature type="non-terminal residue" evidence="2">
    <location>
        <position position="133"/>
    </location>
</feature>
<feature type="region of interest" description="Disordered" evidence="1">
    <location>
        <begin position="51"/>
        <end position="106"/>
    </location>
</feature>
<evidence type="ECO:0000256" key="1">
    <source>
        <dbReference type="SAM" id="MobiDB-lite"/>
    </source>
</evidence>